<dbReference type="AlphaFoldDB" id="A0A0L0M5R9"/>
<name>A0A0L0M5R9_9BURK</name>
<sequence length="448" mass="48252">MAASPLSASAMRRHDLRGGSVLYFARLAPECNGGLYLDQCDLRRRVTLALEMADQTLTAALKEHPSSPAPPGERLLLLQKVVTESALLLRCCAFLRAVDPDLAARIDRLAAQLAPLARSESVRASLCREPACAIEHAAAHAVLTDFGVADATFDALLTHVLGSNESAAGERLAGQDLEREWLLQVRAGAARSGSPDRGLLCRSVAARPLDALRASSNDLYALTHVLLHATDMGQRGVARPRGQAQMVEDAEAALALSLDADNLDLVAEVLWIWPMAGLTWTPAAVFAFELLAAVQDKNGFLPGPEYSHENEANGELPWSQHVLRTSYHTTYVMAFLCAAMIRARPVALTQGAASRVGNPNVLKQITRLLNRENRTPRWLVAINLLAPVGQVALAPLLLTAALRRAAATSDLVRLRECLVVGLDHGLAEGSAFEQGVRLLERATQFACM</sequence>
<gene>
    <name evidence="2" type="ORF">BVER_02721c</name>
</gene>
<evidence type="ECO:0000313" key="2">
    <source>
        <dbReference type="EMBL" id="KND57339.1"/>
    </source>
</evidence>
<proteinExistence type="predicted"/>
<comment type="caution">
    <text evidence="2">The sequence shown here is derived from an EMBL/GenBank/DDBJ whole genome shotgun (WGS) entry which is preliminary data.</text>
</comment>
<accession>A0A0L0M5R9</accession>
<feature type="domain" description="DUF6895" evidence="1">
    <location>
        <begin position="70"/>
        <end position="338"/>
    </location>
</feature>
<organism evidence="2 3">
    <name type="scientific">Candidatus Burkholderia verschuerenii</name>
    <dbReference type="NCBI Taxonomy" id="242163"/>
    <lineage>
        <taxon>Bacteria</taxon>
        <taxon>Pseudomonadati</taxon>
        <taxon>Pseudomonadota</taxon>
        <taxon>Betaproteobacteria</taxon>
        <taxon>Burkholderiales</taxon>
        <taxon>Burkholderiaceae</taxon>
        <taxon>Burkholderia</taxon>
    </lineage>
</organism>
<reference evidence="3" key="1">
    <citation type="submission" date="2015-06" db="EMBL/GenBank/DDBJ databases">
        <title>Comparative genomics of Burkholderia leaf nodule symbionts.</title>
        <authorList>
            <person name="Carlier A."/>
            <person name="Eberl L."/>
            <person name="Pinto-Carbo M."/>
        </authorList>
    </citation>
    <scope>NUCLEOTIDE SEQUENCE [LARGE SCALE GENOMIC DNA]</scope>
    <source>
        <strain evidence="3">UZHbot4</strain>
    </source>
</reference>
<dbReference type="Proteomes" id="UP000036959">
    <property type="component" value="Unassembled WGS sequence"/>
</dbReference>
<dbReference type="EMBL" id="LFJJ01000256">
    <property type="protein sequence ID" value="KND57339.1"/>
    <property type="molecule type" value="Genomic_DNA"/>
</dbReference>
<dbReference type="PATRIC" id="fig|242163.4.peg.3616"/>
<dbReference type="InterPro" id="IPR054190">
    <property type="entry name" value="DUF6895"/>
</dbReference>
<evidence type="ECO:0000259" key="1">
    <source>
        <dbReference type="Pfam" id="PF21836"/>
    </source>
</evidence>
<dbReference type="Pfam" id="PF21836">
    <property type="entry name" value="DUF6895"/>
    <property type="match status" value="1"/>
</dbReference>
<evidence type="ECO:0000313" key="3">
    <source>
        <dbReference type="Proteomes" id="UP000036959"/>
    </source>
</evidence>
<protein>
    <recommendedName>
        <fullName evidence="1">DUF6895 domain-containing protein</fullName>
    </recommendedName>
</protein>
<keyword evidence="3" id="KW-1185">Reference proteome</keyword>